<protein>
    <recommendedName>
        <fullName evidence="2">DHHA1 domain-containing protein</fullName>
    </recommendedName>
</protein>
<gene>
    <name evidence="3" type="ORF">D477_007074</name>
</gene>
<accession>N1V4H4</accession>
<feature type="compositionally biased region" description="Gly residues" evidence="1">
    <location>
        <begin position="1"/>
        <end position="12"/>
    </location>
</feature>
<evidence type="ECO:0000256" key="1">
    <source>
        <dbReference type="SAM" id="MobiDB-lite"/>
    </source>
</evidence>
<dbReference type="Pfam" id="PF02272">
    <property type="entry name" value="DHHA1"/>
    <property type="match status" value="1"/>
</dbReference>
<comment type="caution">
    <text evidence="3">The sequence shown here is derived from an EMBL/GenBank/DDBJ whole genome shotgun (WGS) entry which is preliminary data.</text>
</comment>
<evidence type="ECO:0000313" key="4">
    <source>
        <dbReference type="Proteomes" id="UP000010729"/>
    </source>
</evidence>
<name>N1V4H4_9MICC</name>
<reference evidence="3 4" key="1">
    <citation type="journal article" date="2013" name="Genome Announc.">
        <title>Draft Genome Sequence of Arthrobacter crystallopoietes Strain BAB-32, Revealing Genes for Bioremediation.</title>
        <authorList>
            <person name="Joshi M.N."/>
            <person name="Pandit A.S."/>
            <person name="Sharma A."/>
            <person name="Pandya R.V."/>
            <person name="Desai S.M."/>
            <person name="Saxena A.K."/>
            <person name="Bagatharia S.B."/>
        </authorList>
    </citation>
    <scope>NUCLEOTIDE SEQUENCE [LARGE SCALE GENOMIC DNA]</scope>
    <source>
        <strain evidence="3 4">BAB-32</strain>
    </source>
</reference>
<keyword evidence="4" id="KW-1185">Reference proteome</keyword>
<evidence type="ECO:0000259" key="2">
    <source>
        <dbReference type="Pfam" id="PF02272"/>
    </source>
</evidence>
<dbReference type="InterPro" id="IPR003156">
    <property type="entry name" value="DHHA1_dom"/>
</dbReference>
<feature type="non-terminal residue" evidence="3">
    <location>
        <position position="1"/>
    </location>
</feature>
<dbReference type="GO" id="GO:0003676">
    <property type="term" value="F:nucleic acid binding"/>
    <property type="evidence" value="ECO:0007669"/>
    <property type="project" value="InterPro"/>
</dbReference>
<dbReference type="AlphaFoldDB" id="N1V4H4"/>
<dbReference type="Gene3D" id="3.10.310.40">
    <property type="match status" value="1"/>
</dbReference>
<proteinExistence type="predicted"/>
<organism evidence="3 4">
    <name type="scientific">Arthrobacter crystallopoietes BAB-32</name>
    <dbReference type="NCBI Taxonomy" id="1246476"/>
    <lineage>
        <taxon>Bacteria</taxon>
        <taxon>Bacillati</taxon>
        <taxon>Actinomycetota</taxon>
        <taxon>Actinomycetes</taxon>
        <taxon>Micrococcales</taxon>
        <taxon>Micrococcaceae</taxon>
        <taxon>Crystallibacter</taxon>
    </lineage>
</organism>
<dbReference type="Proteomes" id="UP000010729">
    <property type="component" value="Unassembled WGS sequence"/>
</dbReference>
<evidence type="ECO:0000313" key="3">
    <source>
        <dbReference type="EMBL" id="EMY34909.1"/>
    </source>
</evidence>
<dbReference type="RefSeq" id="WP_005268267.1">
    <property type="nucleotide sequence ID" value="NZ_ANPE02000094.1"/>
</dbReference>
<feature type="region of interest" description="Disordered" evidence="1">
    <location>
        <begin position="1"/>
        <end position="23"/>
    </location>
</feature>
<feature type="domain" description="DHHA1" evidence="2">
    <location>
        <begin position="2"/>
        <end position="40"/>
    </location>
</feature>
<dbReference type="EMBL" id="ANPE02000094">
    <property type="protein sequence ID" value="EMY34909.1"/>
    <property type="molecule type" value="Genomic_DNA"/>
</dbReference>
<sequence length="43" mass="3910">KTAAGVLGGGGGGKDDVAQGGGQDATKIDDALSAIVAAVANRG</sequence>